<comment type="subcellular location">
    <subcellularLocation>
        <location evidence="1">Cell membrane</location>
        <topology evidence="1">Multi-pass membrane protein</topology>
    </subcellularLocation>
</comment>
<reference evidence="10 11" key="1">
    <citation type="submission" date="2018-03" db="EMBL/GenBank/DDBJ databases">
        <title>Genomic Encyclopedia of Archaeal and Bacterial Type Strains, Phase II (KMG-II): from individual species to whole genera.</title>
        <authorList>
            <person name="Goeker M."/>
        </authorList>
    </citation>
    <scope>NUCLEOTIDE SEQUENCE [LARGE SCALE GENOMIC DNA]</scope>
    <source>
        <strain evidence="10 11">DSM 44720</strain>
    </source>
</reference>
<dbReference type="SUPFAM" id="SSF103473">
    <property type="entry name" value="MFS general substrate transporter"/>
    <property type="match status" value="1"/>
</dbReference>
<evidence type="ECO:0000256" key="3">
    <source>
        <dbReference type="ARBA" id="ARBA00022475"/>
    </source>
</evidence>
<feature type="transmembrane region" description="Helical" evidence="8">
    <location>
        <begin position="392"/>
        <end position="416"/>
    </location>
</feature>
<dbReference type="PANTHER" id="PTHR42718">
    <property type="entry name" value="MAJOR FACILITATOR SUPERFAMILY MULTIDRUG TRANSPORTER MFSC"/>
    <property type="match status" value="1"/>
</dbReference>
<feature type="transmembrane region" description="Helical" evidence="8">
    <location>
        <begin position="428"/>
        <end position="452"/>
    </location>
</feature>
<keyword evidence="4 8" id="KW-0812">Transmembrane</keyword>
<feature type="transmembrane region" description="Helical" evidence="8">
    <location>
        <begin position="333"/>
        <end position="356"/>
    </location>
</feature>
<dbReference type="AlphaFoldDB" id="A0A2T0T804"/>
<gene>
    <name evidence="10" type="ORF">CLV43_105548</name>
</gene>
<feature type="region of interest" description="Disordered" evidence="7">
    <location>
        <begin position="11"/>
        <end position="38"/>
    </location>
</feature>
<feature type="transmembrane region" description="Helical" evidence="8">
    <location>
        <begin position="173"/>
        <end position="195"/>
    </location>
</feature>
<evidence type="ECO:0000259" key="9">
    <source>
        <dbReference type="PROSITE" id="PS50850"/>
    </source>
</evidence>
<evidence type="ECO:0000256" key="2">
    <source>
        <dbReference type="ARBA" id="ARBA00022448"/>
    </source>
</evidence>
<evidence type="ECO:0000256" key="1">
    <source>
        <dbReference type="ARBA" id="ARBA00004651"/>
    </source>
</evidence>
<evidence type="ECO:0000256" key="6">
    <source>
        <dbReference type="ARBA" id="ARBA00023136"/>
    </source>
</evidence>
<evidence type="ECO:0000256" key="4">
    <source>
        <dbReference type="ARBA" id="ARBA00022692"/>
    </source>
</evidence>
<sequence length="502" mass="51345">MENGARLGAVLITPPNRKDPDMSSVDRGRSTTGGELAPSRITGKHRLVLVLLLSASFTLAVDFSILNVALPVIGSDVGFALENLQWIATAFALCAAGFTLLFGRVADLFGRRRLFIGGMALLGVASLVGGLAVSPTMLLVARVAQGLATAAVTPAALSLLTTSFPEGPLRSKALGLNGALMAAGFTTGAILGGVLTDLLSWRWAFFINVPVALIVLVLAPMVLTESRPAVRPKLDVPGAVAVTLGLLAIVYGLTTAGERSWSDPTALGSLAIGVVLLVVFWFVEKHVESPLVPVAFLKRRTVGWGNVAGLLAFVTETSLVFLLTLYLQKVLGYSPLSAGLSFAVLGLGTVLGGTIAPRVIGAIGTKNTVVVGFAVQAVATMSLVLLGPDSAWIALLLVATFVGGVANLVAIVGFMVTATSGLPEHEQGLATGLATMSQQVGITMGIPIMSAAVTARVHSAGGENAGSVLDGVSTAIFVNAALCVVAAVLVSVFLKPAKQLAA</sequence>
<evidence type="ECO:0000256" key="8">
    <source>
        <dbReference type="SAM" id="Phobius"/>
    </source>
</evidence>
<dbReference type="InterPro" id="IPR011701">
    <property type="entry name" value="MFS"/>
</dbReference>
<evidence type="ECO:0000256" key="7">
    <source>
        <dbReference type="SAM" id="MobiDB-lite"/>
    </source>
</evidence>
<feature type="transmembrane region" description="Helical" evidence="8">
    <location>
        <begin position="236"/>
        <end position="254"/>
    </location>
</feature>
<feature type="transmembrane region" description="Helical" evidence="8">
    <location>
        <begin position="139"/>
        <end position="161"/>
    </location>
</feature>
<comment type="caution">
    <text evidence="10">The sequence shown here is derived from an EMBL/GenBank/DDBJ whole genome shotgun (WGS) entry which is preliminary data.</text>
</comment>
<feature type="transmembrane region" description="Helical" evidence="8">
    <location>
        <begin position="47"/>
        <end position="72"/>
    </location>
</feature>
<dbReference type="PRINTS" id="PR01036">
    <property type="entry name" value="TCRTETB"/>
</dbReference>
<dbReference type="PROSITE" id="PS50850">
    <property type="entry name" value="MFS"/>
    <property type="match status" value="1"/>
</dbReference>
<feature type="transmembrane region" description="Helical" evidence="8">
    <location>
        <begin position="114"/>
        <end position="133"/>
    </location>
</feature>
<feature type="transmembrane region" description="Helical" evidence="8">
    <location>
        <begin position="84"/>
        <end position="102"/>
    </location>
</feature>
<keyword evidence="2" id="KW-0813">Transport</keyword>
<keyword evidence="5 8" id="KW-1133">Transmembrane helix</keyword>
<dbReference type="GO" id="GO:0005886">
    <property type="term" value="C:plasma membrane"/>
    <property type="evidence" value="ECO:0007669"/>
    <property type="project" value="UniProtKB-SubCell"/>
</dbReference>
<protein>
    <submittedName>
        <fullName evidence="10">EmrB/QacA subfamily drug resistance transporter</fullName>
    </submittedName>
</protein>
<evidence type="ECO:0000313" key="10">
    <source>
        <dbReference type="EMBL" id="PRY41789.1"/>
    </source>
</evidence>
<name>A0A2T0T804_9PSEU</name>
<dbReference type="Proteomes" id="UP000239494">
    <property type="component" value="Unassembled WGS sequence"/>
</dbReference>
<feature type="transmembrane region" description="Helical" evidence="8">
    <location>
        <begin position="368"/>
        <end position="386"/>
    </location>
</feature>
<dbReference type="Gene3D" id="1.20.1250.20">
    <property type="entry name" value="MFS general substrate transporter like domains"/>
    <property type="match status" value="1"/>
</dbReference>
<evidence type="ECO:0000256" key="5">
    <source>
        <dbReference type="ARBA" id="ARBA00022989"/>
    </source>
</evidence>
<dbReference type="EMBL" id="PVTF01000005">
    <property type="protein sequence ID" value="PRY41789.1"/>
    <property type="molecule type" value="Genomic_DNA"/>
</dbReference>
<dbReference type="PANTHER" id="PTHR42718:SF46">
    <property type="entry name" value="BLR6921 PROTEIN"/>
    <property type="match status" value="1"/>
</dbReference>
<dbReference type="InterPro" id="IPR020846">
    <property type="entry name" value="MFS_dom"/>
</dbReference>
<dbReference type="GO" id="GO:0022857">
    <property type="term" value="F:transmembrane transporter activity"/>
    <property type="evidence" value="ECO:0007669"/>
    <property type="project" value="InterPro"/>
</dbReference>
<feature type="transmembrane region" description="Helical" evidence="8">
    <location>
        <begin position="201"/>
        <end position="224"/>
    </location>
</feature>
<dbReference type="CDD" id="cd17321">
    <property type="entry name" value="MFS_MMR_MDR_like"/>
    <property type="match status" value="1"/>
</dbReference>
<keyword evidence="11" id="KW-1185">Reference proteome</keyword>
<keyword evidence="3" id="KW-1003">Cell membrane</keyword>
<keyword evidence="6 8" id="KW-0472">Membrane</keyword>
<dbReference type="Pfam" id="PF07690">
    <property type="entry name" value="MFS_1"/>
    <property type="match status" value="1"/>
</dbReference>
<organism evidence="10 11">
    <name type="scientific">Umezawaea tangerina</name>
    <dbReference type="NCBI Taxonomy" id="84725"/>
    <lineage>
        <taxon>Bacteria</taxon>
        <taxon>Bacillati</taxon>
        <taxon>Actinomycetota</taxon>
        <taxon>Actinomycetes</taxon>
        <taxon>Pseudonocardiales</taxon>
        <taxon>Pseudonocardiaceae</taxon>
        <taxon>Umezawaea</taxon>
    </lineage>
</organism>
<dbReference type="InterPro" id="IPR036259">
    <property type="entry name" value="MFS_trans_sf"/>
</dbReference>
<evidence type="ECO:0000313" key="11">
    <source>
        <dbReference type="Proteomes" id="UP000239494"/>
    </source>
</evidence>
<proteinExistence type="predicted"/>
<dbReference type="Gene3D" id="1.20.1720.10">
    <property type="entry name" value="Multidrug resistance protein D"/>
    <property type="match status" value="1"/>
</dbReference>
<feature type="transmembrane region" description="Helical" evidence="8">
    <location>
        <begin position="472"/>
        <end position="494"/>
    </location>
</feature>
<feature type="compositionally biased region" description="Basic and acidic residues" evidence="7">
    <location>
        <begin position="16"/>
        <end position="29"/>
    </location>
</feature>
<feature type="domain" description="Major facilitator superfamily (MFS) profile" evidence="9">
    <location>
        <begin position="48"/>
        <end position="498"/>
    </location>
</feature>
<feature type="transmembrane region" description="Helical" evidence="8">
    <location>
        <begin position="266"/>
        <end position="283"/>
    </location>
</feature>
<accession>A0A2T0T804</accession>
<feature type="transmembrane region" description="Helical" evidence="8">
    <location>
        <begin position="304"/>
        <end position="327"/>
    </location>
</feature>